<proteinExistence type="predicted"/>
<dbReference type="InterPro" id="IPR027417">
    <property type="entry name" value="P-loop_NTPase"/>
</dbReference>
<evidence type="ECO:0008006" key="3">
    <source>
        <dbReference type="Google" id="ProtNLM"/>
    </source>
</evidence>
<organism evidence="1 2">
    <name type="scientific">Hydrobacter penzbergensis</name>
    <dbReference type="NCBI Taxonomy" id="1235997"/>
    <lineage>
        <taxon>Bacteria</taxon>
        <taxon>Pseudomonadati</taxon>
        <taxon>Bacteroidota</taxon>
        <taxon>Chitinophagia</taxon>
        <taxon>Chitinophagales</taxon>
        <taxon>Chitinophagaceae</taxon>
        <taxon>Hydrobacter</taxon>
    </lineage>
</organism>
<protein>
    <recommendedName>
        <fullName evidence="3">KAP family P-loop domain-containing protein</fullName>
    </recommendedName>
</protein>
<dbReference type="EMBL" id="FNNO01000008">
    <property type="protein sequence ID" value="SDX01515.1"/>
    <property type="molecule type" value="Genomic_DNA"/>
</dbReference>
<comment type="caution">
    <text evidence="1">The sequence shown here is derived from an EMBL/GenBank/DDBJ whole genome shotgun (WGS) entry which is preliminary data.</text>
</comment>
<gene>
    <name evidence="1" type="ORF">SAMN05444410_10839</name>
</gene>
<evidence type="ECO:0000313" key="1">
    <source>
        <dbReference type="EMBL" id="SDX01515.1"/>
    </source>
</evidence>
<accession>A0A8X8ICW4</accession>
<reference evidence="1 2" key="1">
    <citation type="submission" date="2016-10" db="EMBL/GenBank/DDBJ databases">
        <authorList>
            <person name="Varghese N."/>
            <person name="Submissions S."/>
        </authorList>
    </citation>
    <scope>NUCLEOTIDE SEQUENCE [LARGE SCALE GENOMIC DNA]</scope>
    <source>
        <strain evidence="1 2">DSM 25353</strain>
    </source>
</reference>
<sequence length="619" mass="71855">MNITNIITDYVSSVDISGAIMINGPWGIGKSHYWRNQIVPKIEAIAVPNKQRNFKCLYVSLNGIDDIEELMTQLTLEKLPSSTIGSLIKSKALGTVKLTAQAMNKEKLYQSVVKFITEEVDNFSYNVICFDDFERNKIQENILGYINTNFVERKNIKVVIIGNEAEIEPSLPYFKIKEKLIFRTLQFDQAIVPIADIFKVYNADASFYKLLLAQESYIKNILDKYRQQNLRTLIFSLHCLKRLFNAYPTIENEENEELAKSLFLFTFLISFEFKSGKLITNDYLDWKNLDKLLQTDYAILLSLKTRRSSIDPSETKKQKSEEQDSYEFDFYQKYSIWENKEYYFFPSAYSLVLSGDFQSESFIKEISDFKEFVQQRDGSSSPQKEALNALQYNFNLKTDEELKRHYAEFMQFAEAGNYFFTDYPFLLDLAGLLIDQELIDADISQIKQKMLAGCSVASRKHIDPSFLPQFEFQSKQREQEKQKADPDLMKIINAKIEELRSELNAKNKNRYLEIILEDSDAFKNTFRDVIPFQHATEADILNVLSESPIANQHFLEILVDHIRFFDLTSSTKYKESYQELLRLLSGVHPSMASGLIKSRMGNIIRQLKKILELIQASVS</sequence>
<dbReference type="RefSeq" id="WP_092723872.1">
    <property type="nucleotide sequence ID" value="NZ_FNNO01000008.1"/>
</dbReference>
<dbReference type="SUPFAM" id="SSF52540">
    <property type="entry name" value="P-loop containing nucleoside triphosphate hydrolases"/>
    <property type="match status" value="1"/>
</dbReference>
<dbReference type="Proteomes" id="UP000198711">
    <property type="component" value="Unassembled WGS sequence"/>
</dbReference>
<keyword evidence="2" id="KW-1185">Reference proteome</keyword>
<evidence type="ECO:0000313" key="2">
    <source>
        <dbReference type="Proteomes" id="UP000198711"/>
    </source>
</evidence>
<dbReference type="Gene3D" id="3.40.50.300">
    <property type="entry name" value="P-loop containing nucleotide triphosphate hydrolases"/>
    <property type="match status" value="1"/>
</dbReference>
<dbReference type="AlphaFoldDB" id="A0A8X8ICW4"/>
<name>A0A8X8ICW4_9BACT</name>